<protein>
    <recommendedName>
        <fullName evidence="7">DUF1740-domain-containing protein</fullName>
    </recommendedName>
</protein>
<dbReference type="SUPFAM" id="SSF48452">
    <property type="entry name" value="TPR-like"/>
    <property type="match status" value="1"/>
</dbReference>
<comment type="subcellular location">
    <subcellularLocation>
        <location evidence="1">Nucleus</location>
    </subcellularLocation>
</comment>
<dbReference type="STRING" id="1016849.A0A0D1X2D3"/>
<dbReference type="PANTHER" id="PTHR13471">
    <property type="entry name" value="TETRATRICOPEPTIDE-LIKE HELICAL"/>
    <property type="match status" value="1"/>
</dbReference>
<organism evidence="5 6">
    <name type="scientific">Exophiala sideris</name>
    <dbReference type="NCBI Taxonomy" id="1016849"/>
    <lineage>
        <taxon>Eukaryota</taxon>
        <taxon>Fungi</taxon>
        <taxon>Dikarya</taxon>
        <taxon>Ascomycota</taxon>
        <taxon>Pezizomycotina</taxon>
        <taxon>Eurotiomycetes</taxon>
        <taxon>Chaetothyriomycetidae</taxon>
        <taxon>Chaetothyriales</taxon>
        <taxon>Herpotrichiellaceae</taxon>
        <taxon>Exophiala</taxon>
    </lineage>
</organism>
<feature type="region of interest" description="Disordered" evidence="4">
    <location>
        <begin position="1"/>
        <end position="49"/>
    </location>
</feature>
<feature type="compositionally biased region" description="Basic residues" evidence="4">
    <location>
        <begin position="8"/>
        <end position="17"/>
    </location>
</feature>
<dbReference type="GO" id="GO:0031048">
    <property type="term" value="P:regulatory ncRNA-mediated heterochromatin formation"/>
    <property type="evidence" value="ECO:0007669"/>
    <property type="project" value="TreeGrafter"/>
</dbReference>
<feature type="compositionally biased region" description="Polar residues" evidence="4">
    <location>
        <begin position="18"/>
        <end position="43"/>
    </location>
</feature>
<feature type="region of interest" description="Disordered" evidence="4">
    <location>
        <begin position="150"/>
        <end position="183"/>
    </location>
</feature>
<reference evidence="5 6" key="1">
    <citation type="submission" date="2015-01" db="EMBL/GenBank/DDBJ databases">
        <title>The Genome Sequence of Exophiala sideris CBS121828.</title>
        <authorList>
            <consortium name="The Broad Institute Genomics Platform"/>
            <person name="Cuomo C."/>
            <person name="de Hoog S."/>
            <person name="Gorbushina A."/>
            <person name="Stielow B."/>
            <person name="Teixiera M."/>
            <person name="Abouelleil A."/>
            <person name="Chapman S.B."/>
            <person name="Priest M."/>
            <person name="Young S.K."/>
            <person name="Wortman J."/>
            <person name="Nusbaum C."/>
            <person name="Birren B."/>
        </authorList>
    </citation>
    <scope>NUCLEOTIDE SEQUENCE [LARGE SCALE GENOMIC DNA]</scope>
    <source>
        <strain evidence="5 6">CBS 121828</strain>
    </source>
</reference>
<evidence type="ECO:0000256" key="2">
    <source>
        <dbReference type="ARBA" id="ARBA00009265"/>
    </source>
</evidence>
<sequence length="1011" mass="114304">MRSDGHSSHRHGHKPSHHGSSNRSTSELQGNGQSLETTSTSSDGAALFIEDRKGDRRNLEYASLDRYAIPRYYAAGNGGLLGLDRKYRIISRSESRREVENTELDSTRRSRRQSLLTDLVSEDDPIVKLSSHSSNSDDLHNDFITFEDSRPRKKRRLSGDAQAYPSSQESGDESDVNTDKDGTPSILTDAFEAFKNDPIHHRHMELSRATVENPTDVQVWLAFIDYQDVSFNGRHRSRDSGTASSRSLAELRISLYEQALSHVKDIKGRHTLILGLMREGSQVWDAQKQTAQWEAFLDNDASFDLWTLYLNFVQGNALRFRMETCLEAYERCLQRFQRSRDDHERDPRCIYLILRLTLSLWDAGYTERAIGMWQAMLEYNLFRPKNLPAIDLLPALEQFWTSEVARIGEEGAAGWMSNTNAEVKENADQQHSPIQALDFCSWAAAEHVVDRNAGLPARTLDNVSGDDPYRVILFSDISKFLFSINSDKGVRLLQDAFLLFLGLPPLTTREESRRWKHDPFIYGQTLSTSRFASLLTTGKDMPGPSALLPEIYFAAKAVVSPPSSALPVAGRVVDVYFDFARRALLQLTSAPLYGGSDERMMEYGVAVEAAIDLKSARKLARSFLKRQPDSMRLYNIYALLECNLDNFGAAEKVWSTALSMRQSLKTGAARYSFVLWHDWAYACMYLKKFHQARILLGMMADARFDPVGFATQVAQEGVPSPAAQIRVEQYIKSEFEGGRLSAQTDLLPVLVDLFAIQKYLNTNLRVEPALKAYDASLTTIASSPTVGRGVIETIHECRAQLLHAHSTTFGQPFKPRELWQILSESTRNSPDNVDLLLLRHFYSQKAGLVDRLRQVESSALEHHSRLEGGISVIPCVFDVFVEVNRPSYSGSTTHSIRAAFRRATEKGSVGHSCTFLWKAYVLWELSPSKNEAHTGSKPEDIDKGRRPRHNELIDTLYASLRACPWSKELYMLVFANEVFRDTVGTARLKHLAESMLERGLRLHIDISDWFL</sequence>
<evidence type="ECO:0000313" key="5">
    <source>
        <dbReference type="EMBL" id="KIV81721.1"/>
    </source>
</evidence>
<gene>
    <name evidence="5" type="ORF">PV11_03884</name>
</gene>
<dbReference type="InterPro" id="IPR011990">
    <property type="entry name" value="TPR-like_helical_dom_sf"/>
</dbReference>
<dbReference type="Pfam" id="PF08424">
    <property type="entry name" value="NRDE-2"/>
    <property type="match status" value="1"/>
</dbReference>
<evidence type="ECO:0000256" key="3">
    <source>
        <dbReference type="ARBA" id="ARBA00023242"/>
    </source>
</evidence>
<feature type="region of interest" description="Disordered" evidence="4">
    <location>
        <begin position="94"/>
        <end position="117"/>
    </location>
</feature>
<dbReference type="EMBL" id="KN846952">
    <property type="protein sequence ID" value="KIV81721.1"/>
    <property type="molecule type" value="Genomic_DNA"/>
</dbReference>
<dbReference type="InterPro" id="IPR013633">
    <property type="entry name" value="NRDE-2"/>
</dbReference>
<comment type="similarity">
    <text evidence="2">Belongs to the NRDE2 family.</text>
</comment>
<dbReference type="Proteomes" id="UP000053599">
    <property type="component" value="Unassembled WGS sequence"/>
</dbReference>
<accession>A0A0D1X2D3</accession>
<proteinExistence type="inferred from homology"/>
<evidence type="ECO:0000256" key="1">
    <source>
        <dbReference type="ARBA" id="ARBA00004123"/>
    </source>
</evidence>
<keyword evidence="3" id="KW-0539">Nucleus</keyword>
<evidence type="ECO:0008006" key="7">
    <source>
        <dbReference type="Google" id="ProtNLM"/>
    </source>
</evidence>
<dbReference type="GO" id="GO:0071013">
    <property type="term" value="C:catalytic step 2 spliceosome"/>
    <property type="evidence" value="ECO:0007669"/>
    <property type="project" value="TreeGrafter"/>
</dbReference>
<dbReference type="PANTHER" id="PTHR13471:SF0">
    <property type="entry name" value="NUCLEAR EXOSOME REGULATOR NRDE2"/>
    <property type="match status" value="1"/>
</dbReference>
<dbReference type="HOGENOM" id="CLU_007550_0_0_1"/>
<evidence type="ECO:0000256" key="4">
    <source>
        <dbReference type="SAM" id="MobiDB-lite"/>
    </source>
</evidence>
<name>A0A0D1X2D3_9EURO</name>
<evidence type="ECO:0000313" key="6">
    <source>
        <dbReference type="Proteomes" id="UP000053599"/>
    </source>
</evidence>
<dbReference type="OrthoDB" id="297219at2759"/>
<feature type="compositionally biased region" description="Basic and acidic residues" evidence="4">
    <location>
        <begin position="94"/>
        <end position="108"/>
    </location>
</feature>
<dbReference type="GO" id="GO:1902369">
    <property type="term" value="P:negative regulation of RNA catabolic process"/>
    <property type="evidence" value="ECO:0007669"/>
    <property type="project" value="TreeGrafter"/>
</dbReference>
<dbReference type="AlphaFoldDB" id="A0A0D1X2D3"/>